<evidence type="ECO:0000256" key="2">
    <source>
        <dbReference type="ARBA" id="ARBA00023125"/>
    </source>
</evidence>
<reference evidence="5" key="1">
    <citation type="submission" date="2022-11" db="EMBL/GenBank/DDBJ databases">
        <title>Parathalassolutuus dongxingensis gen. nov., sp. nov., a novel member of family Oceanospirillaceae isolated from a coastal shrimp pond in Guangxi, China.</title>
        <authorList>
            <person name="Chen H."/>
        </authorList>
    </citation>
    <scope>NUCLEOTIDE SEQUENCE</scope>
    <source>
        <strain evidence="5">G-43</strain>
    </source>
</reference>
<dbReference type="AlphaFoldDB" id="A0A9X3EDP5"/>
<dbReference type="GO" id="GO:0003700">
    <property type="term" value="F:DNA-binding transcription factor activity"/>
    <property type="evidence" value="ECO:0007669"/>
    <property type="project" value="InterPro"/>
</dbReference>
<dbReference type="PROSITE" id="PS51000">
    <property type="entry name" value="HTH_DEOR_2"/>
    <property type="match status" value="1"/>
</dbReference>
<dbReference type="EMBL" id="JAPNOA010000028">
    <property type="protein sequence ID" value="MCY0965688.1"/>
    <property type="molecule type" value="Genomic_DNA"/>
</dbReference>
<evidence type="ECO:0000259" key="4">
    <source>
        <dbReference type="PROSITE" id="PS51000"/>
    </source>
</evidence>
<dbReference type="InterPro" id="IPR050313">
    <property type="entry name" value="Carb_Metab_HTH_regulators"/>
</dbReference>
<dbReference type="PANTHER" id="PTHR30363">
    <property type="entry name" value="HTH-TYPE TRANSCRIPTIONAL REGULATOR SRLR-RELATED"/>
    <property type="match status" value="1"/>
</dbReference>
<dbReference type="Pfam" id="PF00455">
    <property type="entry name" value="DeoRC"/>
    <property type="match status" value="1"/>
</dbReference>
<comment type="caution">
    <text evidence="5">The sequence shown here is derived from an EMBL/GenBank/DDBJ whole genome shotgun (WGS) entry which is preliminary data.</text>
</comment>
<accession>A0A9X3EDP5</accession>
<feature type="domain" description="HTH deoR-type" evidence="4">
    <location>
        <begin position="6"/>
        <end position="61"/>
    </location>
</feature>
<dbReference type="InterPro" id="IPR018356">
    <property type="entry name" value="Tscrpt_reg_HTH_DeoR_CS"/>
</dbReference>
<keyword evidence="1" id="KW-0805">Transcription regulation</keyword>
<evidence type="ECO:0000313" key="6">
    <source>
        <dbReference type="Proteomes" id="UP001150830"/>
    </source>
</evidence>
<gene>
    <name evidence="5" type="ORF">OUO13_10850</name>
</gene>
<keyword evidence="3" id="KW-0804">Transcription</keyword>
<dbReference type="InterPro" id="IPR037171">
    <property type="entry name" value="NagB/RpiA_transferase-like"/>
</dbReference>
<dbReference type="SUPFAM" id="SSF46785">
    <property type="entry name" value="Winged helix' DNA-binding domain"/>
    <property type="match status" value="1"/>
</dbReference>
<dbReference type="SMART" id="SM00420">
    <property type="entry name" value="HTH_DEOR"/>
    <property type="match status" value="1"/>
</dbReference>
<keyword evidence="2" id="KW-0238">DNA-binding</keyword>
<protein>
    <submittedName>
        <fullName evidence="5">DeoR family transcriptional regulator</fullName>
    </submittedName>
</protein>
<organism evidence="5 6">
    <name type="scientific">Parathalassolituus penaei</name>
    <dbReference type="NCBI Taxonomy" id="2997323"/>
    <lineage>
        <taxon>Bacteria</taxon>
        <taxon>Pseudomonadati</taxon>
        <taxon>Pseudomonadota</taxon>
        <taxon>Gammaproteobacteria</taxon>
        <taxon>Oceanospirillales</taxon>
        <taxon>Oceanospirillaceae</taxon>
        <taxon>Parathalassolituus</taxon>
    </lineage>
</organism>
<evidence type="ECO:0000313" key="5">
    <source>
        <dbReference type="EMBL" id="MCY0965688.1"/>
    </source>
</evidence>
<dbReference type="InterPro" id="IPR014036">
    <property type="entry name" value="DeoR-like_C"/>
</dbReference>
<dbReference type="SMART" id="SM01134">
    <property type="entry name" value="DeoRC"/>
    <property type="match status" value="1"/>
</dbReference>
<dbReference type="SUPFAM" id="SSF100950">
    <property type="entry name" value="NagB/RpiA/CoA transferase-like"/>
    <property type="match status" value="1"/>
</dbReference>
<dbReference type="RefSeq" id="WP_283173901.1">
    <property type="nucleotide sequence ID" value="NZ_JAPNOA010000028.1"/>
</dbReference>
<dbReference type="InterPro" id="IPR001034">
    <property type="entry name" value="DeoR_HTH"/>
</dbReference>
<dbReference type="Proteomes" id="UP001150830">
    <property type="component" value="Unassembled WGS sequence"/>
</dbReference>
<dbReference type="Gene3D" id="1.10.10.10">
    <property type="entry name" value="Winged helix-like DNA-binding domain superfamily/Winged helix DNA-binding domain"/>
    <property type="match status" value="1"/>
</dbReference>
<dbReference type="InterPro" id="IPR036390">
    <property type="entry name" value="WH_DNA-bd_sf"/>
</dbReference>
<name>A0A9X3EDP5_9GAMM</name>
<keyword evidence="6" id="KW-1185">Reference proteome</keyword>
<evidence type="ECO:0000256" key="3">
    <source>
        <dbReference type="ARBA" id="ARBA00023163"/>
    </source>
</evidence>
<dbReference type="PANTHER" id="PTHR30363:SF44">
    <property type="entry name" value="AGA OPERON TRANSCRIPTIONAL REPRESSOR-RELATED"/>
    <property type="match status" value="1"/>
</dbReference>
<dbReference type="GO" id="GO:0003677">
    <property type="term" value="F:DNA binding"/>
    <property type="evidence" value="ECO:0007669"/>
    <property type="project" value="UniProtKB-KW"/>
</dbReference>
<sequence length="267" mass="29315">MSKLSAADRHQFILQQLQQQGRVQVEWLAQQLNTSEVTIRKDLSALEQQRLLVRRHGGAWPWQPAVETPALASLVSDISPELSARKSAIATLAASLVTDRQRILIDFGTTTAALIPHLANKRGLVVMTNSLRVLNPVLALGNDTTLLLTGGTFDPHSESFQGRIAEQVLRSYDFDRLFIGCDGIDLERGTTTFNELLGLSQVMADVAREVVVMAESAKLGRRIPNVELPWQKIHCLVTDDGLPEAARRTLESMGVRVLCASISTQSA</sequence>
<dbReference type="Gene3D" id="3.40.50.1360">
    <property type="match status" value="1"/>
</dbReference>
<dbReference type="InterPro" id="IPR036388">
    <property type="entry name" value="WH-like_DNA-bd_sf"/>
</dbReference>
<evidence type="ECO:0000256" key="1">
    <source>
        <dbReference type="ARBA" id="ARBA00023015"/>
    </source>
</evidence>
<dbReference type="PRINTS" id="PR00037">
    <property type="entry name" value="HTHLACR"/>
</dbReference>
<proteinExistence type="predicted"/>
<dbReference type="PROSITE" id="PS00894">
    <property type="entry name" value="HTH_DEOR_1"/>
    <property type="match status" value="1"/>
</dbReference>
<dbReference type="Pfam" id="PF08220">
    <property type="entry name" value="HTH_DeoR"/>
    <property type="match status" value="1"/>
</dbReference>